<proteinExistence type="predicted"/>
<evidence type="ECO:0008006" key="6">
    <source>
        <dbReference type="Google" id="ProtNLM"/>
    </source>
</evidence>
<dbReference type="Proteomes" id="UP000653308">
    <property type="component" value="Unassembled WGS sequence"/>
</dbReference>
<feature type="domain" description="Heparan-alpha-glucosaminide N-acetyltransferase catalytic" evidence="3">
    <location>
        <begin position="21"/>
        <end position="169"/>
    </location>
</feature>
<keyword evidence="1" id="KW-1133">Transmembrane helix</keyword>
<accession>A0ABQ2ZR27</accession>
<evidence type="ECO:0000259" key="3">
    <source>
        <dbReference type="Pfam" id="PF07786"/>
    </source>
</evidence>
<keyword evidence="1" id="KW-0472">Membrane</keyword>
<feature type="transmembrane region" description="Helical" evidence="1">
    <location>
        <begin position="255"/>
        <end position="276"/>
    </location>
</feature>
<dbReference type="Pfam" id="PF07786">
    <property type="entry name" value="HGSNAT_cat"/>
    <property type="match status" value="1"/>
</dbReference>
<evidence type="ECO:0000259" key="2">
    <source>
        <dbReference type="Pfam" id="PF04235"/>
    </source>
</evidence>
<feature type="domain" description="DUF418" evidence="2">
    <location>
        <begin position="234"/>
        <end position="393"/>
    </location>
</feature>
<sequence length="415" mass="44131">MDTTPVRTPADGLPGPAGLRRLPAVDALRGFALLGILMVNSAQIMSPYESEGFRDPGAAPWDQVAAWLVSALATFKFYLLFSFLFGYSFTLQTVAAERDGTGVTARFLRRSLGLVLLGLVHAVVLYSGDILMTYGVLGLVLLCARRIRPATAVKAATWVYGVFAVFLTAMGALATAVDDEEPVPRQEIARVVAAYRGSAGTVVRENLDRLPLAFFAIVLMAPGVLAAFLLGLAAGKRRLLAPGGTDRARLLRTTALGLAVGVPGAVFFASAAQGPLDDRWQLLGIGVGMSTAPALSAAYACLLLLLLNSPWTDRVQRLFVPAGRLALTNYLGQSLIMMFVATAYGLSRYGRWGAAAVLLLAGALYALQLALSTAWIRRLRHGPAEWLLRTLTLAGRPGRAPGTGARERPNADRPA</sequence>
<feature type="transmembrane region" description="Helical" evidence="1">
    <location>
        <begin position="159"/>
        <end position="177"/>
    </location>
</feature>
<gene>
    <name evidence="4" type="ORF">GCM10010384_28630</name>
</gene>
<dbReference type="Pfam" id="PF04235">
    <property type="entry name" value="DUF418"/>
    <property type="match status" value="1"/>
</dbReference>
<dbReference type="InterPro" id="IPR012429">
    <property type="entry name" value="HGSNAT_cat"/>
</dbReference>
<feature type="transmembrane region" description="Helical" evidence="1">
    <location>
        <begin position="352"/>
        <end position="371"/>
    </location>
</feature>
<comment type="caution">
    <text evidence="4">The sequence shown here is derived from an EMBL/GenBank/DDBJ whole genome shotgun (WGS) entry which is preliminary data.</text>
</comment>
<protein>
    <recommendedName>
        <fullName evidence="6">DUF418 domain-containing protein</fullName>
    </recommendedName>
</protein>
<dbReference type="PANTHER" id="PTHR30590:SF2">
    <property type="entry name" value="INNER MEMBRANE PROTEIN"/>
    <property type="match status" value="1"/>
</dbReference>
<dbReference type="InterPro" id="IPR052529">
    <property type="entry name" value="Bact_Transport_Assoc"/>
</dbReference>
<evidence type="ECO:0000313" key="4">
    <source>
        <dbReference type="EMBL" id="GGY20348.1"/>
    </source>
</evidence>
<feature type="transmembrane region" description="Helical" evidence="1">
    <location>
        <begin position="282"/>
        <end position="307"/>
    </location>
</feature>
<dbReference type="PANTHER" id="PTHR30590">
    <property type="entry name" value="INNER MEMBRANE PROTEIN"/>
    <property type="match status" value="1"/>
</dbReference>
<feature type="transmembrane region" description="Helical" evidence="1">
    <location>
        <begin position="130"/>
        <end position="147"/>
    </location>
</feature>
<evidence type="ECO:0000313" key="5">
    <source>
        <dbReference type="Proteomes" id="UP000653308"/>
    </source>
</evidence>
<feature type="transmembrane region" description="Helical" evidence="1">
    <location>
        <begin position="212"/>
        <end position="234"/>
    </location>
</feature>
<dbReference type="EMBL" id="BMWE01000007">
    <property type="protein sequence ID" value="GGY20348.1"/>
    <property type="molecule type" value="Genomic_DNA"/>
</dbReference>
<feature type="transmembrane region" description="Helical" evidence="1">
    <location>
        <begin position="65"/>
        <end position="87"/>
    </location>
</feature>
<name>A0ABQ2ZR27_9ACTN</name>
<evidence type="ECO:0000256" key="1">
    <source>
        <dbReference type="SAM" id="Phobius"/>
    </source>
</evidence>
<feature type="transmembrane region" description="Helical" evidence="1">
    <location>
        <begin position="327"/>
        <end position="346"/>
    </location>
</feature>
<dbReference type="RefSeq" id="WP_190198167.1">
    <property type="nucleotide sequence ID" value="NZ_BMWE01000007.1"/>
</dbReference>
<dbReference type="InterPro" id="IPR007349">
    <property type="entry name" value="DUF418"/>
</dbReference>
<keyword evidence="5" id="KW-1185">Reference proteome</keyword>
<reference evidence="5" key="1">
    <citation type="journal article" date="2019" name="Int. J. Syst. Evol. Microbiol.">
        <title>The Global Catalogue of Microorganisms (GCM) 10K type strain sequencing project: providing services to taxonomists for standard genome sequencing and annotation.</title>
        <authorList>
            <consortium name="The Broad Institute Genomics Platform"/>
            <consortium name="The Broad Institute Genome Sequencing Center for Infectious Disease"/>
            <person name="Wu L."/>
            <person name="Ma J."/>
        </authorList>
    </citation>
    <scope>NUCLEOTIDE SEQUENCE [LARGE SCALE GENOMIC DNA]</scope>
    <source>
        <strain evidence="5">JCM 4957</strain>
    </source>
</reference>
<organism evidence="4 5">
    <name type="scientific">Streptomyces djakartensis</name>
    <dbReference type="NCBI Taxonomy" id="68193"/>
    <lineage>
        <taxon>Bacteria</taxon>
        <taxon>Bacillati</taxon>
        <taxon>Actinomycetota</taxon>
        <taxon>Actinomycetes</taxon>
        <taxon>Kitasatosporales</taxon>
        <taxon>Streptomycetaceae</taxon>
        <taxon>Streptomyces</taxon>
    </lineage>
</organism>
<keyword evidence="1" id="KW-0812">Transmembrane</keyword>